<name>A0A4Y2NF56_ARAVE</name>
<dbReference type="Proteomes" id="UP000499080">
    <property type="component" value="Unassembled WGS sequence"/>
</dbReference>
<proteinExistence type="predicted"/>
<dbReference type="EMBL" id="BGPR01009029">
    <property type="protein sequence ID" value="GBN37512.1"/>
    <property type="molecule type" value="Genomic_DNA"/>
</dbReference>
<evidence type="ECO:0000313" key="2">
    <source>
        <dbReference type="Proteomes" id="UP000499080"/>
    </source>
</evidence>
<gene>
    <name evidence="1" type="ORF">AVEN_113679_1</name>
</gene>
<accession>A0A4Y2NF56</accession>
<organism evidence="1 2">
    <name type="scientific">Araneus ventricosus</name>
    <name type="common">Orbweaver spider</name>
    <name type="synonym">Epeira ventricosa</name>
    <dbReference type="NCBI Taxonomy" id="182803"/>
    <lineage>
        <taxon>Eukaryota</taxon>
        <taxon>Metazoa</taxon>
        <taxon>Ecdysozoa</taxon>
        <taxon>Arthropoda</taxon>
        <taxon>Chelicerata</taxon>
        <taxon>Arachnida</taxon>
        <taxon>Araneae</taxon>
        <taxon>Araneomorphae</taxon>
        <taxon>Entelegynae</taxon>
        <taxon>Araneoidea</taxon>
        <taxon>Araneidae</taxon>
        <taxon>Araneus</taxon>
    </lineage>
</organism>
<evidence type="ECO:0000313" key="1">
    <source>
        <dbReference type="EMBL" id="GBN37512.1"/>
    </source>
</evidence>
<reference evidence="1 2" key="1">
    <citation type="journal article" date="2019" name="Sci. Rep.">
        <title>Orb-weaving spider Araneus ventricosus genome elucidates the spidroin gene catalogue.</title>
        <authorList>
            <person name="Kono N."/>
            <person name="Nakamura H."/>
            <person name="Ohtoshi R."/>
            <person name="Moran D.A.P."/>
            <person name="Shinohara A."/>
            <person name="Yoshida Y."/>
            <person name="Fujiwara M."/>
            <person name="Mori M."/>
            <person name="Tomita M."/>
            <person name="Arakawa K."/>
        </authorList>
    </citation>
    <scope>NUCLEOTIDE SEQUENCE [LARGE SCALE GENOMIC DNA]</scope>
</reference>
<dbReference type="AlphaFoldDB" id="A0A4Y2NF56"/>
<sequence>MESPQQSSPMVGKRVLQGMPIQIVTKLQSHPVRDSNPRSYSWQARTLTITPRRNTRDGDKLIYLSFSGTIALVAPSSGVKINQGQNTCFKVVEMRNR</sequence>
<comment type="caution">
    <text evidence="1">The sequence shown here is derived from an EMBL/GenBank/DDBJ whole genome shotgun (WGS) entry which is preliminary data.</text>
</comment>
<keyword evidence="2" id="KW-1185">Reference proteome</keyword>
<protein>
    <submittedName>
        <fullName evidence="1">Uncharacterized protein</fullName>
    </submittedName>
</protein>